<dbReference type="KEGG" id="spoa:EQM13_12785"/>
<protein>
    <recommendedName>
        <fullName evidence="3">YcaO domain-containing protein</fullName>
    </recommendedName>
</protein>
<dbReference type="Proteomes" id="UP000287969">
    <property type="component" value="Chromosome"/>
</dbReference>
<dbReference type="OrthoDB" id="2339971at2"/>
<dbReference type="AlphaFoldDB" id="A0A410QEM8"/>
<proteinExistence type="predicted"/>
<evidence type="ECO:0000313" key="2">
    <source>
        <dbReference type="Proteomes" id="UP000287969"/>
    </source>
</evidence>
<keyword evidence="2" id="KW-1185">Reference proteome</keyword>
<dbReference type="EMBL" id="CP035282">
    <property type="protein sequence ID" value="QAT62374.1"/>
    <property type="molecule type" value="Genomic_DNA"/>
</dbReference>
<accession>A0A410QEM8</accession>
<name>A0A410QEM8_9FIRM</name>
<evidence type="ECO:0000313" key="1">
    <source>
        <dbReference type="EMBL" id="QAT62374.1"/>
    </source>
</evidence>
<organism evidence="1 2">
    <name type="scientific">Acidilutibacter cellobiosedens</name>
    <dbReference type="NCBI Taxonomy" id="2507161"/>
    <lineage>
        <taxon>Bacteria</taxon>
        <taxon>Bacillati</taxon>
        <taxon>Bacillota</taxon>
        <taxon>Tissierellia</taxon>
        <taxon>Tissierellales</taxon>
        <taxon>Acidilutibacteraceae</taxon>
        <taxon>Acidilutibacter</taxon>
    </lineage>
</organism>
<gene>
    <name evidence="1" type="ORF">EQM13_12785</name>
</gene>
<evidence type="ECO:0008006" key="3">
    <source>
        <dbReference type="Google" id="ProtNLM"/>
    </source>
</evidence>
<sequence length="331" mass="38520">MIFSYLYSSYMSGEKNFIGDLNKTFGIFSTLRIRDKLTPFTSCAIDSSKYTAFKKLHQEHLERFRMGVNTNKEEKTYSMDILNSKIYERNRKLFGYGYNDEYGLIDTTGTSSGYFSEKLKQKAFFELIEKNEAMLFWYAGKGSVVKHDKKIRNLINKTGLNSYEVLIFAVNEIANIYTIIVITFKDQEIISTGVSLKKIFMDSLNTALMECRLLEMFYDGIGKSFRYKLSKKEHRDIYEFINSLTDSLNSMEPIYNDFDKVVFKPWLTSLELVVLNTNKYQDFLTVKCVSKDLLNCVANHSIILNSLDKKILKQYSIDEDSVRTRPDCIIL</sequence>
<reference evidence="2" key="1">
    <citation type="submission" date="2019-01" db="EMBL/GenBank/DDBJ databases">
        <title>Draft genomes of a novel of Sporanaerobacter strains.</title>
        <authorList>
            <person name="Ma S."/>
        </authorList>
    </citation>
    <scope>NUCLEOTIDE SEQUENCE [LARGE SCALE GENOMIC DNA]</scope>
    <source>
        <strain evidence="2">NJN-17</strain>
    </source>
</reference>